<dbReference type="OrthoDB" id="3196716at2"/>
<protein>
    <recommendedName>
        <fullName evidence="1">citrate lyase holo-[acyl-carrier protein] synthase</fullName>
        <ecNumber evidence="1">2.7.7.61</ecNumber>
    </recommendedName>
</protein>
<evidence type="ECO:0000256" key="3">
    <source>
        <dbReference type="ARBA" id="ARBA00022695"/>
    </source>
</evidence>
<name>A0A1M4TTG9_9CLOT</name>
<accession>A0A1M4TTG9</accession>
<dbReference type="NCBIfam" id="TIGR03124">
    <property type="entry name" value="citrate_citX"/>
    <property type="match status" value="1"/>
</dbReference>
<evidence type="ECO:0000313" key="6">
    <source>
        <dbReference type="Proteomes" id="UP000184035"/>
    </source>
</evidence>
<evidence type="ECO:0000313" key="5">
    <source>
        <dbReference type="EMBL" id="SHE47695.1"/>
    </source>
</evidence>
<dbReference type="EC" id="2.7.7.61" evidence="1"/>
<evidence type="ECO:0000256" key="4">
    <source>
        <dbReference type="ARBA" id="ARBA00048574"/>
    </source>
</evidence>
<dbReference type="Pfam" id="PF03802">
    <property type="entry name" value="CitX"/>
    <property type="match status" value="1"/>
</dbReference>
<dbReference type="GO" id="GO:0050519">
    <property type="term" value="F:holo-citrate lyase synthase activity"/>
    <property type="evidence" value="ECO:0007669"/>
    <property type="project" value="UniProtKB-EC"/>
</dbReference>
<dbReference type="STRING" id="1533.SAMN05443638_103109"/>
<dbReference type="RefSeq" id="WP_159429632.1">
    <property type="nucleotide sequence ID" value="NZ_FQVM01000003.1"/>
</dbReference>
<proteinExistence type="predicted"/>
<sequence>MSDILDFLLEREKRVEWINNLKGEYQSPCVFIRANYPGINKCNNVTKGIVNEIIKELHKHFPEDKIMFSKKGESKEGPYGIFVINDRGENIKRATIKIEENHFLGRLVDIDVYDIDKVESISRKDLNKEARKCYLCDKSAHICSRNRSHPIEDIETYIEDRWRTFNEKYIKNR</sequence>
<reference evidence="5 6" key="1">
    <citation type="submission" date="2016-11" db="EMBL/GenBank/DDBJ databases">
        <authorList>
            <person name="Jaros S."/>
            <person name="Januszkiewicz K."/>
            <person name="Wedrychowicz H."/>
        </authorList>
    </citation>
    <scope>NUCLEOTIDE SEQUENCE [LARGE SCALE GENOMIC DNA]</scope>
    <source>
        <strain evidence="5 6">DSM 2631</strain>
    </source>
</reference>
<dbReference type="Proteomes" id="UP000184035">
    <property type="component" value="Unassembled WGS sequence"/>
</dbReference>
<evidence type="ECO:0000256" key="1">
    <source>
        <dbReference type="ARBA" id="ARBA00012524"/>
    </source>
</evidence>
<keyword evidence="6" id="KW-1185">Reference proteome</keyword>
<keyword evidence="2" id="KW-0808">Transferase</keyword>
<dbReference type="EMBL" id="FQVM01000003">
    <property type="protein sequence ID" value="SHE47695.1"/>
    <property type="molecule type" value="Genomic_DNA"/>
</dbReference>
<organism evidence="5 6">
    <name type="scientific">Clostridium fallax</name>
    <dbReference type="NCBI Taxonomy" id="1533"/>
    <lineage>
        <taxon>Bacteria</taxon>
        <taxon>Bacillati</taxon>
        <taxon>Bacillota</taxon>
        <taxon>Clostridia</taxon>
        <taxon>Eubacteriales</taxon>
        <taxon>Clostridiaceae</taxon>
        <taxon>Clostridium</taxon>
    </lineage>
</organism>
<comment type="catalytic activity">
    <reaction evidence="4">
        <text>apo-[citrate lyase ACP] + 2'-(5''-triphospho-alpha-D-ribosyl)-3'-dephospho-CoA = holo-[citrate lyase ACP] + diphosphate</text>
        <dbReference type="Rhea" id="RHEA:16333"/>
        <dbReference type="Rhea" id="RHEA-COMP:10157"/>
        <dbReference type="Rhea" id="RHEA-COMP:10158"/>
        <dbReference type="ChEBI" id="CHEBI:29999"/>
        <dbReference type="ChEBI" id="CHEBI:33019"/>
        <dbReference type="ChEBI" id="CHEBI:61378"/>
        <dbReference type="ChEBI" id="CHEBI:82683"/>
        <dbReference type="EC" id="2.7.7.61"/>
    </reaction>
</comment>
<dbReference type="GO" id="GO:0051191">
    <property type="term" value="P:prosthetic group biosynthetic process"/>
    <property type="evidence" value="ECO:0007669"/>
    <property type="project" value="InterPro"/>
</dbReference>
<evidence type="ECO:0000256" key="2">
    <source>
        <dbReference type="ARBA" id="ARBA00022679"/>
    </source>
</evidence>
<dbReference type="AlphaFoldDB" id="A0A1M4TTG9"/>
<dbReference type="InterPro" id="IPR005551">
    <property type="entry name" value="CitX"/>
</dbReference>
<gene>
    <name evidence="5" type="ORF">SAMN05443638_103109</name>
</gene>
<keyword evidence="3" id="KW-0548">Nucleotidyltransferase</keyword>